<evidence type="ECO:0000313" key="3">
    <source>
        <dbReference type="EMBL" id="NII41677.1"/>
    </source>
</evidence>
<reference evidence="3 4" key="1">
    <citation type="submission" date="2020-03" db="EMBL/GenBank/DDBJ databases">
        <title>Above-ground endophytic microbial communities from plants in different locations in the United States.</title>
        <authorList>
            <person name="Frank C."/>
        </authorList>
    </citation>
    <scope>NUCLEOTIDE SEQUENCE [LARGE SCALE GENOMIC DNA]</scope>
    <source>
        <strain evidence="3 4">WW7</strain>
    </source>
</reference>
<dbReference type="Gene3D" id="3.40.109.10">
    <property type="entry name" value="NADH Oxidase"/>
    <property type="match status" value="1"/>
</dbReference>
<dbReference type="SUPFAM" id="SSF55469">
    <property type="entry name" value="FMN-dependent nitroreductase-like"/>
    <property type="match status" value="1"/>
</dbReference>
<dbReference type="InterPro" id="IPR050627">
    <property type="entry name" value="Nitroreductase/BluB"/>
</dbReference>
<dbReference type="Proteomes" id="UP001318300">
    <property type="component" value="Unassembled WGS sequence"/>
</dbReference>
<dbReference type="Pfam" id="PF00881">
    <property type="entry name" value="Nitroreductase"/>
    <property type="match status" value="1"/>
</dbReference>
<proteinExistence type="predicted"/>
<sequence length="297" mass="33770">MELIEAIRRRRTTNGAFLPDPVSEEHQRLLVELAGRAPSQLNSQPWRFVLIEERETIDRVADISGRAMTTTMSRGTFFERYRPYFRFSQAEMDERRDGMLFDKLPKPLRPFTNQVFTKRGQFLMNALRVPQTLGEENRKLVAGSPLLLGVMLDRDEYRKEARNAFYSVFSMGAAMENVWLMTTELGLGIQFVSFPMEIEESWHEVEQLLEVPPELELMAVYRIGYLPPERRRPAIDWVSNERKRPSQYVFRGTCATPQQGWDDQPVVGPGATGQPAGGVGTAGPSTMDGTTTTDGTT</sequence>
<dbReference type="RefSeq" id="WP_166780691.1">
    <property type="nucleotide sequence ID" value="NZ_JAAOYO010000003.1"/>
</dbReference>
<gene>
    <name evidence="3" type="ORF">E9228_002324</name>
</gene>
<comment type="caution">
    <text evidence="3">The sequence shown here is derived from an EMBL/GenBank/DDBJ whole genome shotgun (WGS) entry which is preliminary data.</text>
</comment>
<feature type="region of interest" description="Disordered" evidence="1">
    <location>
        <begin position="259"/>
        <end position="297"/>
    </location>
</feature>
<feature type="compositionally biased region" description="Low complexity" evidence="1">
    <location>
        <begin position="286"/>
        <end position="297"/>
    </location>
</feature>
<dbReference type="PANTHER" id="PTHR23026">
    <property type="entry name" value="NADPH NITROREDUCTASE"/>
    <property type="match status" value="1"/>
</dbReference>
<evidence type="ECO:0000313" key="4">
    <source>
        <dbReference type="Proteomes" id="UP001318300"/>
    </source>
</evidence>
<organism evidence="3 4">
    <name type="scientific">Curtobacterium salicis</name>
    <dbReference type="NCBI Taxonomy" id="1779862"/>
    <lineage>
        <taxon>Bacteria</taxon>
        <taxon>Bacillati</taxon>
        <taxon>Actinomycetota</taxon>
        <taxon>Actinomycetes</taxon>
        <taxon>Micrococcales</taxon>
        <taxon>Microbacteriaceae</taxon>
        <taxon>Curtobacterium</taxon>
    </lineage>
</organism>
<feature type="domain" description="Nitroreductase" evidence="2">
    <location>
        <begin position="7"/>
        <end position="225"/>
    </location>
</feature>
<protein>
    <submittedName>
        <fullName evidence="3">Nitroreductase</fullName>
    </submittedName>
</protein>
<accession>A0ABX0T855</accession>
<name>A0ABX0T855_9MICO</name>
<evidence type="ECO:0000259" key="2">
    <source>
        <dbReference type="Pfam" id="PF00881"/>
    </source>
</evidence>
<dbReference type="InterPro" id="IPR029479">
    <property type="entry name" value="Nitroreductase"/>
</dbReference>
<evidence type="ECO:0000256" key="1">
    <source>
        <dbReference type="SAM" id="MobiDB-lite"/>
    </source>
</evidence>
<keyword evidence="4" id="KW-1185">Reference proteome</keyword>
<dbReference type="InterPro" id="IPR000415">
    <property type="entry name" value="Nitroreductase-like"/>
</dbReference>
<dbReference type="EMBL" id="JAAOYO010000003">
    <property type="protein sequence ID" value="NII41677.1"/>
    <property type="molecule type" value="Genomic_DNA"/>
</dbReference>
<dbReference type="CDD" id="cd02062">
    <property type="entry name" value="Nitro_FMN_reductase"/>
    <property type="match status" value="1"/>
</dbReference>
<dbReference type="PANTHER" id="PTHR23026:SF123">
    <property type="entry name" value="NAD(P)H NITROREDUCTASE RV3131-RELATED"/>
    <property type="match status" value="1"/>
</dbReference>